<gene>
    <name evidence="1" type="ORF">MJAP1_002794</name>
</gene>
<keyword evidence="2" id="KW-1185">Reference proteome</keyword>
<dbReference type="RefSeq" id="XP_060122710.1">
    <property type="nucleotide sequence ID" value="XM_060266727.1"/>
</dbReference>
<name>A0AAF0EZ49_9BASI</name>
<dbReference type="EMBL" id="CP119962">
    <property type="protein sequence ID" value="WFD39813.1"/>
    <property type="molecule type" value="Genomic_DNA"/>
</dbReference>
<accession>A0AAF0EZ49</accession>
<organism evidence="1 2">
    <name type="scientific">Malassezia japonica</name>
    <dbReference type="NCBI Taxonomy" id="223818"/>
    <lineage>
        <taxon>Eukaryota</taxon>
        <taxon>Fungi</taxon>
        <taxon>Dikarya</taxon>
        <taxon>Basidiomycota</taxon>
        <taxon>Ustilaginomycotina</taxon>
        <taxon>Malasseziomycetes</taxon>
        <taxon>Malasseziales</taxon>
        <taxon>Malasseziaceae</taxon>
        <taxon>Malassezia</taxon>
    </lineage>
</organism>
<dbReference type="GeneID" id="85226445"/>
<evidence type="ECO:0000313" key="1">
    <source>
        <dbReference type="EMBL" id="WFD39813.1"/>
    </source>
</evidence>
<reference evidence="1" key="1">
    <citation type="submission" date="2023-03" db="EMBL/GenBank/DDBJ databases">
        <title>Mating type loci evolution in Malassezia.</title>
        <authorList>
            <person name="Coelho M.A."/>
        </authorList>
    </citation>
    <scope>NUCLEOTIDE SEQUENCE</scope>
    <source>
        <strain evidence="1">CBS 9431</strain>
    </source>
</reference>
<protein>
    <submittedName>
        <fullName evidence="1">Uncharacterized protein</fullName>
    </submittedName>
</protein>
<sequence>MAATALAAPIEKRSDDVQCKVAYSGELELWMNKPDQTTAPVISDGAVAPYGETMLLYNEKYQQYPKVNFVECNLSGDVQDESGSSDTMYGRIELADQQGMCIEHLPTDDPKKQALGVQKCDNDATKNKSDKQAFKSYWDGKSDISHLSVLDKDMQTFYTQWRSKDEGDQAVLTLSSTHPSYGKRNVIRVKNVQKN</sequence>
<dbReference type="AlphaFoldDB" id="A0AAF0EZ49"/>
<evidence type="ECO:0000313" key="2">
    <source>
        <dbReference type="Proteomes" id="UP001217754"/>
    </source>
</evidence>
<proteinExistence type="predicted"/>
<dbReference type="Proteomes" id="UP001217754">
    <property type="component" value="Chromosome 5"/>
</dbReference>